<comment type="caution">
    <text evidence="2">The sequence shown here is derived from an EMBL/GenBank/DDBJ whole genome shotgun (WGS) entry which is preliminary data.</text>
</comment>
<dbReference type="Pfam" id="PF03992">
    <property type="entry name" value="ABM"/>
    <property type="match status" value="2"/>
</dbReference>
<dbReference type="InterPro" id="IPR050744">
    <property type="entry name" value="AI-2_Isomerase_LsrG"/>
</dbReference>
<gene>
    <name evidence="2" type="ORF">FC48_GL000688</name>
</gene>
<dbReference type="SUPFAM" id="SSF54909">
    <property type="entry name" value="Dimeric alpha+beta barrel"/>
    <property type="match status" value="2"/>
</dbReference>
<evidence type="ECO:0000313" key="3">
    <source>
        <dbReference type="Proteomes" id="UP000051612"/>
    </source>
</evidence>
<feature type="domain" description="ABM" evidence="1">
    <location>
        <begin position="119"/>
        <end position="208"/>
    </location>
</feature>
<dbReference type="PANTHER" id="PTHR33336">
    <property type="entry name" value="QUINOL MONOOXYGENASE YGIN-RELATED"/>
    <property type="match status" value="1"/>
</dbReference>
<dbReference type="EMBL" id="AYYN01000020">
    <property type="protein sequence ID" value="KRM77426.1"/>
    <property type="molecule type" value="Genomic_DNA"/>
</dbReference>
<reference evidence="2 3" key="1">
    <citation type="journal article" date="2015" name="Genome Announc.">
        <title>Expanding the biotechnology potential of lactobacilli through comparative genomics of 213 strains and associated genera.</title>
        <authorList>
            <person name="Sun Z."/>
            <person name="Harris H.M."/>
            <person name="McCann A."/>
            <person name="Guo C."/>
            <person name="Argimon S."/>
            <person name="Zhang W."/>
            <person name="Yang X."/>
            <person name="Jeffery I.B."/>
            <person name="Cooney J.C."/>
            <person name="Kagawa T.F."/>
            <person name="Liu W."/>
            <person name="Song Y."/>
            <person name="Salvetti E."/>
            <person name="Wrobel A."/>
            <person name="Rasinkangas P."/>
            <person name="Parkhill J."/>
            <person name="Rea M.C."/>
            <person name="O'Sullivan O."/>
            <person name="Ritari J."/>
            <person name="Douillard F.P."/>
            <person name="Paul Ross R."/>
            <person name="Yang R."/>
            <person name="Briner A.E."/>
            <person name="Felis G.E."/>
            <person name="de Vos W.M."/>
            <person name="Barrangou R."/>
            <person name="Klaenhammer T.R."/>
            <person name="Caufield P.W."/>
            <person name="Cui Y."/>
            <person name="Zhang H."/>
            <person name="O'Toole P.W."/>
        </authorList>
    </citation>
    <scope>NUCLEOTIDE SEQUENCE [LARGE SCALE GENOMIC DNA]</scope>
    <source>
        <strain evidence="2 3">DSM 20452</strain>
    </source>
</reference>
<accession>A0A0R2BGA5</accession>
<dbReference type="PROSITE" id="PS51725">
    <property type="entry name" value="ABM"/>
    <property type="match status" value="2"/>
</dbReference>
<dbReference type="AlphaFoldDB" id="A0A0R2BGA5"/>
<dbReference type="PANTHER" id="PTHR33336:SF3">
    <property type="entry name" value="ABM DOMAIN-CONTAINING PROTEIN"/>
    <property type="match status" value="1"/>
</dbReference>
<dbReference type="RefSeq" id="WP_056958187.1">
    <property type="nucleotide sequence ID" value="NZ_AYYN01000020.1"/>
</dbReference>
<name>A0A0R2BGA5_9LACO</name>
<sequence length="227" mass="25879">MTKLEYPPLFRLYELEIKPEKKAEFVALGQRNLSLSIKTEPQTLAMHATHSDEKGLENLIFELYQDTAAQKRHQASPQFQKYATFAKNAIVNRKVVDLIPELLLEKFDFLGKGTPDKITVKLAKLQLEKASVAAFKAAVFSEMHQAIVLEPGVLAMYAATIQNKPDEWIFLEFYQDKQAYAKHRKTPHFKEYIKKTTDLVAKKELLDLTADTLVSQGNLSYERGAFA</sequence>
<keyword evidence="2" id="KW-0560">Oxidoreductase</keyword>
<dbReference type="Gene3D" id="3.30.70.100">
    <property type="match status" value="1"/>
</dbReference>
<feature type="domain" description="ABM" evidence="1">
    <location>
        <begin position="9"/>
        <end position="102"/>
    </location>
</feature>
<evidence type="ECO:0000313" key="2">
    <source>
        <dbReference type="EMBL" id="KRM77426.1"/>
    </source>
</evidence>
<organism evidence="2 3">
    <name type="scientific">Ligilactobacillus murinus DSM 20452 = NBRC 14221</name>
    <dbReference type="NCBI Taxonomy" id="1423772"/>
    <lineage>
        <taxon>Bacteria</taxon>
        <taxon>Bacillati</taxon>
        <taxon>Bacillota</taxon>
        <taxon>Bacilli</taxon>
        <taxon>Lactobacillales</taxon>
        <taxon>Lactobacillaceae</taxon>
        <taxon>Ligilactobacillus</taxon>
    </lineage>
</organism>
<keyword evidence="2" id="KW-0503">Monooxygenase</keyword>
<dbReference type="GO" id="GO:0004497">
    <property type="term" value="F:monooxygenase activity"/>
    <property type="evidence" value="ECO:0007669"/>
    <property type="project" value="UniProtKB-KW"/>
</dbReference>
<dbReference type="InterPro" id="IPR011008">
    <property type="entry name" value="Dimeric_a/b-barrel"/>
</dbReference>
<dbReference type="Proteomes" id="UP000051612">
    <property type="component" value="Unassembled WGS sequence"/>
</dbReference>
<dbReference type="InterPro" id="IPR007138">
    <property type="entry name" value="ABM_dom"/>
</dbReference>
<proteinExistence type="predicted"/>
<dbReference type="PATRIC" id="fig|1423772.3.peg.753"/>
<protein>
    <submittedName>
        <fullName evidence="2">Antibiotic biosynthesis monooxygenase</fullName>
    </submittedName>
</protein>
<evidence type="ECO:0000259" key="1">
    <source>
        <dbReference type="PROSITE" id="PS51725"/>
    </source>
</evidence>